<dbReference type="AlphaFoldDB" id="A0A0F7SNY5"/>
<name>A0A0F7SNY5_PHARH</name>
<feature type="compositionally biased region" description="Acidic residues" evidence="1">
    <location>
        <begin position="172"/>
        <end position="192"/>
    </location>
</feature>
<evidence type="ECO:0000256" key="1">
    <source>
        <dbReference type="SAM" id="MobiDB-lite"/>
    </source>
</evidence>
<protein>
    <submittedName>
        <fullName evidence="2">Uncharacterized protein</fullName>
    </submittedName>
</protein>
<feature type="region of interest" description="Disordered" evidence="1">
    <location>
        <begin position="1"/>
        <end position="62"/>
    </location>
</feature>
<dbReference type="InterPro" id="IPR021463">
    <property type="entry name" value="Methyltransf_34"/>
</dbReference>
<sequence>MPKRDQIDFSYKQEPLGAPRHRKRDAKPKKERLVKQERVLNAPTGRQAVSAEPNGPSSRNVHIDPKPYLTILSFLGSLSASTISSEKYQTNLQAVKGALFDRDYDRAFGSRSKPDWLWAYVARWVPGRALGYRAMLGDLDEYEGGCAVKAVGKLFEPLEGEQRFAVTKVESEQEEQDDEEEGDDSENDSDVDEGLEDAVATLDLSSPPSDSNGNEPVPEVIPTRTINVLCYGSGPGSEIIALAATTRERGTPAKVHVQAVDSGNWGPILSQMSSGIETEWNLPKSRFEVDFIQHDILKPADATRIDIPRANLITLLYTTHELLTASRSTTIAFLSNLTAQAQPGTLLMIVESAGSFSAMPVGKSEKTFPLEFLLDLVLAGGKDAGPGSRGEWEVVKKSESRWFRVPDGVGKGYPVKLENMRHMLRVYRRRAPVAV</sequence>
<proteinExistence type="predicted"/>
<evidence type="ECO:0000313" key="2">
    <source>
        <dbReference type="EMBL" id="CED82419.1"/>
    </source>
</evidence>
<feature type="region of interest" description="Disordered" evidence="1">
    <location>
        <begin position="165"/>
        <end position="192"/>
    </location>
</feature>
<reference evidence="2" key="1">
    <citation type="submission" date="2014-08" db="EMBL/GenBank/DDBJ databases">
        <authorList>
            <person name="Sharma Rahul"/>
            <person name="Thines Marco"/>
        </authorList>
    </citation>
    <scope>NUCLEOTIDE SEQUENCE</scope>
</reference>
<dbReference type="EMBL" id="LN483124">
    <property type="protein sequence ID" value="CED82419.1"/>
    <property type="molecule type" value="Genomic_DNA"/>
</dbReference>
<feature type="compositionally biased region" description="Basic residues" evidence="1">
    <location>
        <begin position="19"/>
        <end position="30"/>
    </location>
</feature>
<organism evidence="2">
    <name type="scientific">Phaffia rhodozyma</name>
    <name type="common">Yeast</name>
    <name type="synonym">Xanthophyllomyces dendrorhous</name>
    <dbReference type="NCBI Taxonomy" id="264483"/>
    <lineage>
        <taxon>Eukaryota</taxon>
        <taxon>Fungi</taxon>
        <taxon>Dikarya</taxon>
        <taxon>Basidiomycota</taxon>
        <taxon>Agaricomycotina</taxon>
        <taxon>Tremellomycetes</taxon>
        <taxon>Cystofilobasidiales</taxon>
        <taxon>Mrakiaceae</taxon>
        <taxon>Phaffia</taxon>
    </lineage>
</organism>
<accession>A0A0F7SNY5</accession>
<dbReference type="Pfam" id="PF11312">
    <property type="entry name" value="Methyltransf_34"/>
    <property type="match status" value="1"/>
</dbReference>